<dbReference type="Proteomes" id="UP000075886">
    <property type="component" value="Unassembled WGS sequence"/>
</dbReference>
<evidence type="ECO:0000313" key="3">
    <source>
        <dbReference type="Proteomes" id="UP000075886"/>
    </source>
</evidence>
<dbReference type="EnsemblMetazoa" id="AFAF000816-RA">
    <property type="protein sequence ID" value="AFAF000816-PA"/>
    <property type="gene ID" value="AFAF000816"/>
</dbReference>
<dbReference type="PROSITE" id="PS50896">
    <property type="entry name" value="LISH"/>
    <property type="match status" value="1"/>
</dbReference>
<reference evidence="2" key="2">
    <citation type="submission" date="2020-05" db="UniProtKB">
        <authorList>
            <consortium name="EnsemblMetazoa"/>
        </authorList>
    </citation>
    <scope>IDENTIFICATION</scope>
    <source>
        <strain evidence="2">FAR1</strain>
    </source>
</reference>
<dbReference type="AlphaFoldDB" id="A0A182Q0U3"/>
<feature type="compositionally biased region" description="Basic and acidic residues" evidence="1">
    <location>
        <begin position="241"/>
        <end position="251"/>
    </location>
</feature>
<feature type="compositionally biased region" description="Basic and acidic residues" evidence="1">
    <location>
        <begin position="472"/>
        <end position="484"/>
    </location>
</feature>
<feature type="region of interest" description="Disordered" evidence="1">
    <location>
        <begin position="241"/>
        <end position="300"/>
    </location>
</feature>
<evidence type="ECO:0000256" key="1">
    <source>
        <dbReference type="SAM" id="MobiDB-lite"/>
    </source>
</evidence>
<feature type="compositionally biased region" description="Low complexity" evidence="1">
    <location>
        <begin position="489"/>
        <end position="503"/>
    </location>
</feature>
<feature type="compositionally biased region" description="Basic and acidic residues" evidence="1">
    <location>
        <begin position="678"/>
        <end position="695"/>
    </location>
</feature>
<dbReference type="InterPro" id="IPR006594">
    <property type="entry name" value="LisH"/>
</dbReference>
<sequence length="760" mass="85130">MLPSALPTMEELESNEIAHMVYNYLLEVRLLEVAKMFLESSPHLTQEKQLQIDQIPSSNAMRRISQVMHEFNDLQQQMRKLIWKYGKHILFPPRMSVWEKVKHLVDHLHHHQMTASTANATRSSCETRVESAGNFPQSSGNLSLTSNENIDIIVPEESSNWQQTIPSTYAYQEGYDFSSEQLQESRIVYHVNNDGTLTLPTGEVVVRETEEPMRMCYVIDENGNGIQVTSNILLAPGRAEESPKINEHGEEQNNPQHTVIDESQMEVGQQVEIGSTETERHAAQQQHPHPDEQQPVAQPAHTTINISESPHTSHVPQETPKPVIEMQIAAPLLEQGNFENISIVANLPSGTQEAQSEVSIEPTKLTEQSPSVKQQRNELGLAEWNRIRAINKTNFDNYAREMNYMAEIKERLEKVLQKKQSRSQRTTPAKAKTVKKRQRESPQQKENLKIVKSIHPAVKIKATVRVTEPVKKLKNDDSQTERKKNLVGSSTCDLSDSSDSAFSLEDDESIRKMTENVKRYRRQPIDQSTSLTTGKRPEDTEMPAEQSVSKYISSITTPKNPVKRTVNSSPPKPPATLRKNTTKNVRNVRTPAKAKQQPKTTSTARAGTARQQQLRAKKLAEAAEIEKEDTVNETPLLAQPVALSLGEIDTPVKANTVAAETSPTENRRPARSCTSTRKNNEEPGNRKPKANEKTPKKQTSPRKRAVPIEEQTVTAESTTLKPNVLMVNGATDNYLESPPPAAGEVAEAAIYAVLAQLHGD</sequence>
<accession>A0A182Q0U3</accession>
<organism evidence="2 3">
    <name type="scientific">Anopheles farauti</name>
    <dbReference type="NCBI Taxonomy" id="69004"/>
    <lineage>
        <taxon>Eukaryota</taxon>
        <taxon>Metazoa</taxon>
        <taxon>Ecdysozoa</taxon>
        <taxon>Arthropoda</taxon>
        <taxon>Hexapoda</taxon>
        <taxon>Insecta</taxon>
        <taxon>Pterygota</taxon>
        <taxon>Neoptera</taxon>
        <taxon>Endopterygota</taxon>
        <taxon>Diptera</taxon>
        <taxon>Nematocera</taxon>
        <taxon>Culicoidea</taxon>
        <taxon>Culicidae</taxon>
        <taxon>Anophelinae</taxon>
        <taxon>Anopheles</taxon>
    </lineage>
</organism>
<name>A0A182Q0U3_9DIPT</name>
<dbReference type="VEuPathDB" id="VectorBase:AFAF000816"/>
<proteinExistence type="predicted"/>
<evidence type="ECO:0000313" key="2">
    <source>
        <dbReference type="EnsemblMetazoa" id="AFAF000816-PA"/>
    </source>
</evidence>
<dbReference type="EMBL" id="AXCN02001526">
    <property type="status" value="NOT_ANNOTATED_CDS"/>
    <property type="molecule type" value="Genomic_DNA"/>
</dbReference>
<feature type="compositionally biased region" description="Polar residues" evidence="1">
    <location>
        <begin position="578"/>
        <end position="587"/>
    </location>
</feature>
<keyword evidence="3" id="KW-1185">Reference proteome</keyword>
<feature type="region of interest" description="Disordered" evidence="1">
    <location>
        <begin position="416"/>
        <end position="446"/>
    </location>
</feature>
<feature type="compositionally biased region" description="Basic and acidic residues" evidence="1">
    <location>
        <begin position="618"/>
        <end position="628"/>
    </location>
</feature>
<feature type="compositionally biased region" description="Basic and acidic residues" evidence="1">
    <location>
        <begin position="277"/>
        <end position="292"/>
    </location>
</feature>
<feature type="compositionally biased region" description="Basic and acidic residues" evidence="1">
    <location>
        <begin position="509"/>
        <end position="518"/>
    </location>
</feature>
<feature type="region of interest" description="Disordered" evidence="1">
    <location>
        <begin position="656"/>
        <end position="717"/>
    </location>
</feature>
<reference evidence="3" key="1">
    <citation type="submission" date="2014-01" db="EMBL/GenBank/DDBJ databases">
        <title>The Genome Sequence of Anopheles farauti FAR1 (V2).</title>
        <authorList>
            <consortium name="The Broad Institute Genomics Platform"/>
            <person name="Neafsey D.E."/>
            <person name="Besansky N."/>
            <person name="Howell P."/>
            <person name="Walton C."/>
            <person name="Young S.K."/>
            <person name="Zeng Q."/>
            <person name="Gargeya S."/>
            <person name="Fitzgerald M."/>
            <person name="Haas B."/>
            <person name="Abouelleil A."/>
            <person name="Allen A.W."/>
            <person name="Alvarado L."/>
            <person name="Arachchi H.M."/>
            <person name="Berlin A.M."/>
            <person name="Chapman S.B."/>
            <person name="Gainer-Dewar J."/>
            <person name="Goldberg J."/>
            <person name="Griggs A."/>
            <person name="Gujja S."/>
            <person name="Hansen M."/>
            <person name="Howarth C."/>
            <person name="Imamovic A."/>
            <person name="Ireland A."/>
            <person name="Larimer J."/>
            <person name="McCowan C."/>
            <person name="Murphy C."/>
            <person name="Pearson M."/>
            <person name="Poon T.W."/>
            <person name="Priest M."/>
            <person name="Roberts A."/>
            <person name="Saif S."/>
            <person name="Shea T."/>
            <person name="Sisk P."/>
            <person name="Sykes S."/>
            <person name="Wortman J."/>
            <person name="Nusbaum C."/>
            <person name="Birren B."/>
        </authorList>
    </citation>
    <scope>NUCLEOTIDE SEQUENCE [LARGE SCALE GENOMIC DNA]</scope>
    <source>
        <strain evidence="3">FAR1</strain>
    </source>
</reference>
<feature type="region of interest" description="Disordered" evidence="1">
    <location>
        <begin position="472"/>
        <end position="628"/>
    </location>
</feature>
<feature type="compositionally biased region" description="Polar residues" evidence="1">
    <location>
        <begin position="597"/>
        <end position="614"/>
    </location>
</feature>
<protein>
    <submittedName>
        <fullName evidence="2">Uncharacterized protein</fullName>
    </submittedName>
</protein>
<feature type="compositionally biased region" description="Polar residues" evidence="1">
    <location>
        <begin position="546"/>
        <end position="569"/>
    </location>
</feature>